<feature type="domain" description="EamA" evidence="6">
    <location>
        <begin position="138"/>
        <end position="264"/>
    </location>
</feature>
<dbReference type="GO" id="GO:0016020">
    <property type="term" value="C:membrane"/>
    <property type="evidence" value="ECO:0007669"/>
    <property type="project" value="UniProtKB-SubCell"/>
</dbReference>
<comment type="subcellular location">
    <subcellularLocation>
        <location evidence="1">Membrane</location>
        <topology evidence="1">Multi-pass membrane protein</topology>
    </subcellularLocation>
</comment>
<evidence type="ECO:0000256" key="2">
    <source>
        <dbReference type="ARBA" id="ARBA00007362"/>
    </source>
</evidence>
<evidence type="ECO:0000313" key="7">
    <source>
        <dbReference type="EMBL" id="SDD34463.1"/>
    </source>
</evidence>
<dbReference type="STRING" id="1045774.SAMN05421872_107253"/>
<keyword evidence="8" id="KW-1185">Reference proteome</keyword>
<dbReference type="PANTHER" id="PTHR32322">
    <property type="entry name" value="INNER MEMBRANE TRANSPORTER"/>
    <property type="match status" value="1"/>
</dbReference>
<reference evidence="7 8" key="1">
    <citation type="submission" date="2016-10" db="EMBL/GenBank/DDBJ databases">
        <authorList>
            <person name="de Groot N.N."/>
        </authorList>
    </citation>
    <scope>NUCLEOTIDE SEQUENCE [LARGE SCALE GENOMIC DNA]</scope>
    <source>
        <strain evidence="7 8">CGMCC 4.6858</strain>
    </source>
</reference>
<evidence type="ECO:0000256" key="5">
    <source>
        <dbReference type="ARBA" id="ARBA00023136"/>
    </source>
</evidence>
<proteinExistence type="inferred from homology"/>
<evidence type="ECO:0000256" key="4">
    <source>
        <dbReference type="ARBA" id="ARBA00022989"/>
    </source>
</evidence>
<organism evidence="7 8">
    <name type="scientific">Nocardioides lianchengensis</name>
    <dbReference type="NCBI Taxonomy" id="1045774"/>
    <lineage>
        <taxon>Bacteria</taxon>
        <taxon>Bacillati</taxon>
        <taxon>Actinomycetota</taxon>
        <taxon>Actinomycetes</taxon>
        <taxon>Propionibacteriales</taxon>
        <taxon>Nocardioidaceae</taxon>
        <taxon>Nocardioides</taxon>
    </lineage>
</organism>
<protein>
    <submittedName>
        <fullName evidence="7">Permease of the drug/metabolite transporter (DMT) superfamily</fullName>
    </submittedName>
</protein>
<dbReference type="InterPro" id="IPR037185">
    <property type="entry name" value="EmrE-like"/>
</dbReference>
<dbReference type="Proteomes" id="UP000199034">
    <property type="component" value="Unassembled WGS sequence"/>
</dbReference>
<keyword evidence="3" id="KW-0812">Transmembrane</keyword>
<dbReference type="SUPFAM" id="SSF103481">
    <property type="entry name" value="Multidrug resistance efflux transporter EmrE"/>
    <property type="match status" value="2"/>
</dbReference>
<dbReference type="InterPro" id="IPR050638">
    <property type="entry name" value="AA-Vitamin_Transporters"/>
</dbReference>
<dbReference type="Pfam" id="PF00892">
    <property type="entry name" value="EamA"/>
    <property type="match status" value="2"/>
</dbReference>
<accession>A0A1G6TZG0</accession>
<keyword evidence="4" id="KW-1133">Transmembrane helix</keyword>
<sequence length="279" mass="28661">MVGFSFSLPANVWAVAGADPWTITVWRSLAAGILALAILRAARAPRPDRRALPALAVGGLMVGLAFQLLSSAAVTSIDPGRGAVILGLLPACTAVVAAVLGDERLPGSFWLASGTGVAVLTAYLLSRPGAGGDGFGTGDLEMLGAVVCASVGYAIGADQARTLGGPQSICWSLVVLLPLTLPLGVVSLFVSEVSWSPTVLGGFAYLVLVSQLLGFFAWYAGLARGGTARVSQVQQLQPLLTIAWSALLFAGEIDARTVAVGVAVGLLVWLAQRARLTRR</sequence>
<evidence type="ECO:0000256" key="1">
    <source>
        <dbReference type="ARBA" id="ARBA00004141"/>
    </source>
</evidence>
<gene>
    <name evidence="7" type="ORF">SAMN05421872_107253</name>
</gene>
<dbReference type="InterPro" id="IPR000620">
    <property type="entry name" value="EamA_dom"/>
</dbReference>
<name>A0A1G6TZG0_9ACTN</name>
<evidence type="ECO:0000313" key="8">
    <source>
        <dbReference type="Proteomes" id="UP000199034"/>
    </source>
</evidence>
<dbReference type="AlphaFoldDB" id="A0A1G6TZG0"/>
<feature type="domain" description="EamA" evidence="6">
    <location>
        <begin position="3"/>
        <end position="125"/>
    </location>
</feature>
<evidence type="ECO:0000256" key="3">
    <source>
        <dbReference type="ARBA" id="ARBA00022692"/>
    </source>
</evidence>
<keyword evidence="5" id="KW-0472">Membrane</keyword>
<dbReference type="EMBL" id="FMZM01000007">
    <property type="protein sequence ID" value="SDD34463.1"/>
    <property type="molecule type" value="Genomic_DNA"/>
</dbReference>
<comment type="similarity">
    <text evidence="2">Belongs to the EamA transporter family.</text>
</comment>
<dbReference type="PANTHER" id="PTHR32322:SF2">
    <property type="entry name" value="EAMA DOMAIN-CONTAINING PROTEIN"/>
    <property type="match status" value="1"/>
</dbReference>
<evidence type="ECO:0000259" key="6">
    <source>
        <dbReference type="Pfam" id="PF00892"/>
    </source>
</evidence>